<dbReference type="SMART" id="SM00054">
    <property type="entry name" value="EFh"/>
    <property type="match status" value="4"/>
</dbReference>
<dbReference type="PROSITE" id="PS50222">
    <property type="entry name" value="EF_HAND_2"/>
    <property type="match status" value="4"/>
</dbReference>
<dbReference type="InterPro" id="IPR011992">
    <property type="entry name" value="EF-hand-dom_pair"/>
</dbReference>
<dbReference type="Pfam" id="PF13499">
    <property type="entry name" value="EF-hand_7"/>
    <property type="match status" value="2"/>
</dbReference>
<feature type="domain" description="EF-hand" evidence="4">
    <location>
        <begin position="40"/>
        <end position="75"/>
    </location>
</feature>
<evidence type="ECO:0000313" key="5">
    <source>
        <dbReference type="EMBL" id="KAK2157555.1"/>
    </source>
</evidence>
<feature type="domain" description="EF-hand" evidence="4">
    <location>
        <begin position="77"/>
        <end position="112"/>
    </location>
</feature>
<dbReference type="GO" id="GO:0005509">
    <property type="term" value="F:calcium ion binding"/>
    <property type="evidence" value="ECO:0007669"/>
    <property type="project" value="InterPro"/>
</dbReference>
<accession>A0AAD9N5I9</accession>
<dbReference type="Proteomes" id="UP001208570">
    <property type="component" value="Unassembled WGS sequence"/>
</dbReference>
<feature type="domain" description="EF-hand" evidence="4">
    <location>
        <begin position="4"/>
        <end position="39"/>
    </location>
</feature>
<evidence type="ECO:0000259" key="4">
    <source>
        <dbReference type="PROSITE" id="PS50222"/>
    </source>
</evidence>
<dbReference type="EMBL" id="JAODUP010000189">
    <property type="protein sequence ID" value="KAK2157555.1"/>
    <property type="molecule type" value="Genomic_DNA"/>
</dbReference>
<dbReference type="FunFam" id="1.10.238.10:FF:000001">
    <property type="entry name" value="Calmodulin 1"/>
    <property type="match status" value="1"/>
</dbReference>
<dbReference type="AlphaFoldDB" id="A0AAD9N5I9"/>
<evidence type="ECO:0000313" key="6">
    <source>
        <dbReference type="Proteomes" id="UP001208570"/>
    </source>
</evidence>
<proteinExistence type="predicted"/>
<gene>
    <name evidence="5" type="ORF">LSH36_189g06078</name>
</gene>
<dbReference type="PANTHER" id="PTHR34524">
    <property type="entry name" value="CALCYPHOSIN"/>
    <property type="match status" value="1"/>
</dbReference>
<organism evidence="5 6">
    <name type="scientific">Paralvinella palmiformis</name>
    <dbReference type="NCBI Taxonomy" id="53620"/>
    <lineage>
        <taxon>Eukaryota</taxon>
        <taxon>Metazoa</taxon>
        <taxon>Spiralia</taxon>
        <taxon>Lophotrochozoa</taxon>
        <taxon>Annelida</taxon>
        <taxon>Polychaeta</taxon>
        <taxon>Sedentaria</taxon>
        <taxon>Canalipalpata</taxon>
        <taxon>Terebellida</taxon>
        <taxon>Terebelliformia</taxon>
        <taxon>Alvinellidae</taxon>
        <taxon>Paralvinella</taxon>
    </lineage>
</organism>
<keyword evidence="1" id="KW-0479">Metal-binding</keyword>
<dbReference type="PANTHER" id="PTHR34524:SF6">
    <property type="entry name" value="CALCYPHOSINE LIKE"/>
    <property type="match status" value="1"/>
</dbReference>
<evidence type="ECO:0000256" key="1">
    <source>
        <dbReference type="ARBA" id="ARBA00022723"/>
    </source>
</evidence>
<dbReference type="InterPro" id="IPR002048">
    <property type="entry name" value="EF_hand_dom"/>
</dbReference>
<dbReference type="Gene3D" id="1.10.238.10">
    <property type="entry name" value="EF-hand"/>
    <property type="match status" value="2"/>
</dbReference>
<reference evidence="5" key="1">
    <citation type="journal article" date="2023" name="Mol. Biol. Evol.">
        <title>Third-Generation Sequencing Reveals the Adaptive Role of the Epigenome in Three Deep-Sea Polychaetes.</title>
        <authorList>
            <person name="Perez M."/>
            <person name="Aroh O."/>
            <person name="Sun Y."/>
            <person name="Lan Y."/>
            <person name="Juniper S.K."/>
            <person name="Young C.R."/>
            <person name="Angers B."/>
            <person name="Qian P.Y."/>
        </authorList>
    </citation>
    <scope>NUCLEOTIDE SEQUENCE</scope>
    <source>
        <strain evidence="5">P08H-3</strain>
    </source>
</reference>
<dbReference type="InterPro" id="IPR051581">
    <property type="entry name" value="Ca-bind"/>
</dbReference>
<dbReference type="SUPFAM" id="SSF47473">
    <property type="entry name" value="EF-hand"/>
    <property type="match status" value="1"/>
</dbReference>
<evidence type="ECO:0000256" key="2">
    <source>
        <dbReference type="ARBA" id="ARBA00022737"/>
    </source>
</evidence>
<protein>
    <recommendedName>
        <fullName evidence="4">EF-hand domain-containing protein</fullName>
    </recommendedName>
</protein>
<keyword evidence="6" id="KW-1185">Reference proteome</keyword>
<sequence>MAQSSRAVYEQWFRAADKDKSGYLTFKELKNALKAKGYKTKGKQLKAQFKQFDKDGNKKITLQEYLIAMGQVPDAYHKEAAMRQAFERADKNKDGSLDIGEINAIFRDMNTLLSPDELFKIVNEIDKDQSGRINYDEFLKFFAKQQGVNFESSDSDWD</sequence>
<comment type="caution">
    <text evidence="5">The sequence shown here is derived from an EMBL/GenBank/DDBJ whole genome shotgun (WGS) entry which is preliminary data.</text>
</comment>
<feature type="domain" description="EF-hand" evidence="4">
    <location>
        <begin position="113"/>
        <end position="148"/>
    </location>
</feature>
<keyword evidence="2" id="KW-0677">Repeat</keyword>
<name>A0AAD9N5I9_9ANNE</name>
<dbReference type="InterPro" id="IPR018247">
    <property type="entry name" value="EF_Hand_1_Ca_BS"/>
</dbReference>
<keyword evidence="3" id="KW-0106">Calcium</keyword>
<evidence type="ECO:0000256" key="3">
    <source>
        <dbReference type="ARBA" id="ARBA00022837"/>
    </source>
</evidence>
<dbReference type="PROSITE" id="PS00018">
    <property type="entry name" value="EF_HAND_1"/>
    <property type="match status" value="4"/>
</dbReference>